<evidence type="ECO:0000313" key="8">
    <source>
        <dbReference type="Proteomes" id="UP001239445"/>
    </source>
</evidence>
<keyword evidence="5" id="KW-0732">Signal</keyword>
<accession>A0AAJ0BC47</accession>
<evidence type="ECO:0000256" key="4">
    <source>
        <dbReference type="RuleBase" id="RU361187"/>
    </source>
</evidence>
<dbReference type="AlphaFoldDB" id="A0AAJ0BC47"/>
<feature type="domain" description="Beta-xylosidase C-terminal Concanavalin A-like" evidence="6">
    <location>
        <begin position="325"/>
        <end position="526"/>
    </location>
</feature>
<evidence type="ECO:0000256" key="2">
    <source>
        <dbReference type="ARBA" id="ARBA00022801"/>
    </source>
</evidence>
<name>A0AAJ0BC47_9PEZI</name>
<dbReference type="Gene3D" id="2.115.10.20">
    <property type="entry name" value="Glycosyl hydrolase domain, family 43"/>
    <property type="match status" value="1"/>
</dbReference>
<dbReference type="SUPFAM" id="SSF49899">
    <property type="entry name" value="Concanavalin A-like lectins/glucanases"/>
    <property type="match status" value="1"/>
</dbReference>
<evidence type="ECO:0000256" key="3">
    <source>
        <dbReference type="ARBA" id="ARBA00023295"/>
    </source>
</evidence>
<dbReference type="Pfam" id="PF04616">
    <property type="entry name" value="Glyco_hydro_43"/>
    <property type="match status" value="1"/>
</dbReference>
<keyword evidence="2 4" id="KW-0378">Hydrolase</keyword>
<dbReference type="CDD" id="cd09001">
    <property type="entry name" value="GH43_FsAxh1-like"/>
    <property type="match status" value="1"/>
</dbReference>
<dbReference type="Pfam" id="PF17851">
    <property type="entry name" value="GH43_C2"/>
    <property type="match status" value="1"/>
</dbReference>
<proteinExistence type="inferred from homology"/>
<keyword evidence="3 4" id="KW-0326">Glycosidase</keyword>
<sequence>MKPLFLSVLPLALGATTFTNPVLWQDYPDVDVFRVNSTYYYSSSTFAYSPGAPVLTSPDLVNWTPVTHSVPTLNFGPRYNLNGSGSAYVKGIWASTLRYRASTDSFIWMGCVESSKTYIWSSPAPRNTSDSNSWKWTSQGTNPACYYDCGLLIDDDDTLYISYGNPRISVAQLSRDGTRQVKTQTVYDPGSGTTFEGSRLYKINGTYYIFATRPADAEYVLKSTTNSPFGPYTAKPLVNRISGPLSSAGFSHQGGVVDTPDGRWYYVAFMDSYPGGRIPVVAPLKWTSDGWPEVVTDSKGAWAREYPLPVPNPSIAAGPGPEGTDLFPGPALGPQWEWNHNPDNSKWKANSGLTLQTADVTTDLFAARNTLTQRILGPKSAGTFRIDASKMRDGDRAGAVLFRDRSAYIGLWKDGSSAKIVLVNNLTLAQSSWTTSSKGSVAATGPTLTATDDVWLRIEADITPAFGSNTERTATFSYSSDGKTFTKLGTASLANSWQYFTGYRFGVFNHATKDLGGEIKVKSFTMQLVK</sequence>
<dbReference type="InterPro" id="IPR023296">
    <property type="entry name" value="Glyco_hydro_beta-prop_sf"/>
</dbReference>
<gene>
    <name evidence="7" type="ORF">QBC47DRAFT_346733</name>
</gene>
<protein>
    <submittedName>
        <fullName evidence="7">Arabinanase/levansucrase/invertase</fullName>
    </submittedName>
</protein>
<evidence type="ECO:0000256" key="5">
    <source>
        <dbReference type="SAM" id="SignalP"/>
    </source>
</evidence>
<dbReference type="Proteomes" id="UP001239445">
    <property type="component" value="Unassembled WGS sequence"/>
</dbReference>
<dbReference type="EMBL" id="MU839836">
    <property type="protein sequence ID" value="KAK1754042.1"/>
    <property type="molecule type" value="Genomic_DNA"/>
</dbReference>
<evidence type="ECO:0000259" key="6">
    <source>
        <dbReference type="Pfam" id="PF17851"/>
    </source>
</evidence>
<evidence type="ECO:0000256" key="1">
    <source>
        <dbReference type="ARBA" id="ARBA00009865"/>
    </source>
</evidence>
<dbReference type="SUPFAM" id="SSF75005">
    <property type="entry name" value="Arabinanase/levansucrase/invertase"/>
    <property type="match status" value="1"/>
</dbReference>
<dbReference type="InterPro" id="IPR013320">
    <property type="entry name" value="ConA-like_dom_sf"/>
</dbReference>
<dbReference type="PANTHER" id="PTHR42812:SF15">
    <property type="entry name" value="HYDROLASE, PUTATIVE (AFU_ORTHOLOGUE AFUA_2G00930)-RELATED"/>
    <property type="match status" value="1"/>
</dbReference>
<dbReference type="Gene3D" id="2.60.120.200">
    <property type="match status" value="1"/>
</dbReference>
<feature type="chain" id="PRO_5042470185" evidence="5">
    <location>
        <begin position="20"/>
        <end position="530"/>
    </location>
</feature>
<organism evidence="7 8">
    <name type="scientific">Echria macrotheca</name>
    <dbReference type="NCBI Taxonomy" id="438768"/>
    <lineage>
        <taxon>Eukaryota</taxon>
        <taxon>Fungi</taxon>
        <taxon>Dikarya</taxon>
        <taxon>Ascomycota</taxon>
        <taxon>Pezizomycotina</taxon>
        <taxon>Sordariomycetes</taxon>
        <taxon>Sordariomycetidae</taxon>
        <taxon>Sordariales</taxon>
        <taxon>Schizotheciaceae</taxon>
        <taxon>Echria</taxon>
    </lineage>
</organism>
<dbReference type="GO" id="GO:0005975">
    <property type="term" value="P:carbohydrate metabolic process"/>
    <property type="evidence" value="ECO:0007669"/>
    <property type="project" value="InterPro"/>
</dbReference>
<comment type="caution">
    <text evidence="7">The sequence shown here is derived from an EMBL/GenBank/DDBJ whole genome shotgun (WGS) entry which is preliminary data.</text>
</comment>
<comment type="similarity">
    <text evidence="1 4">Belongs to the glycosyl hydrolase 43 family.</text>
</comment>
<dbReference type="InterPro" id="IPR006710">
    <property type="entry name" value="Glyco_hydro_43"/>
</dbReference>
<dbReference type="InterPro" id="IPR041542">
    <property type="entry name" value="GH43_C2"/>
</dbReference>
<dbReference type="InterPro" id="IPR051795">
    <property type="entry name" value="Glycosyl_Hydrlase_43"/>
</dbReference>
<dbReference type="PANTHER" id="PTHR42812">
    <property type="entry name" value="BETA-XYLOSIDASE"/>
    <property type="match status" value="1"/>
</dbReference>
<reference evidence="7" key="1">
    <citation type="submission" date="2023-06" db="EMBL/GenBank/DDBJ databases">
        <title>Genome-scale phylogeny and comparative genomics of the fungal order Sordariales.</title>
        <authorList>
            <consortium name="Lawrence Berkeley National Laboratory"/>
            <person name="Hensen N."/>
            <person name="Bonometti L."/>
            <person name="Westerberg I."/>
            <person name="Brannstrom I.O."/>
            <person name="Guillou S."/>
            <person name="Cros-Aarteil S."/>
            <person name="Calhoun S."/>
            <person name="Haridas S."/>
            <person name="Kuo A."/>
            <person name="Mondo S."/>
            <person name="Pangilinan J."/>
            <person name="Riley R."/>
            <person name="Labutti K."/>
            <person name="Andreopoulos B."/>
            <person name="Lipzen A."/>
            <person name="Chen C."/>
            <person name="Yanf M."/>
            <person name="Daum C."/>
            <person name="Ng V."/>
            <person name="Clum A."/>
            <person name="Steindorff A."/>
            <person name="Ohm R."/>
            <person name="Martin F."/>
            <person name="Silar P."/>
            <person name="Natvig D."/>
            <person name="Lalanne C."/>
            <person name="Gautier V."/>
            <person name="Ament-Velasquez S.L."/>
            <person name="Kruys A."/>
            <person name="Hutchinson M.I."/>
            <person name="Powell A.J."/>
            <person name="Barry K."/>
            <person name="Miller A.N."/>
            <person name="Grigoriev I.V."/>
            <person name="Debuchy R."/>
            <person name="Gladieux P."/>
            <person name="Thoren M.H."/>
            <person name="Johannesson H."/>
        </authorList>
    </citation>
    <scope>NUCLEOTIDE SEQUENCE</scope>
    <source>
        <strain evidence="7">PSN4</strain>
    </source>
</reference>
<feature type="signal peptide" evidence="5">
    <location>
        <begin position="1"/>
        <end position="19"/>
    </location>
</feature>
<evidence type="ECO:0000313" key="7">
    <source>
        <dbReference type="EMBL" id="KAK1754042.1"/>
    </source>
</evidence>
<dbReference type="GO" id="GO:0004553">
    <property type="term" value="F:hydrolase activity, hydrolyzing O-glycosyl compounds"/>
    <property type="evidence" value="ECO:0007669"/>
    <property type="project" value="InterPro"/>
</dbReference>
<keyword evidence="8" id="KW-1185">Reference proteome</keyword>